<dbReference type="GeneID" id="77944329"/>
<feature type="region of interest" description="Disordered" evidence="1">
    <location>
        <begin position="287"/>
        <end position="353"/>
    </location>
</feature>
<dbReference type="EMBL" id="OK665842">
    <property type="protein sequence ID" value="UEW68584.1"/>
    <property type="molecule type" value="Genomic_DNA"/>
</dbReference>
<sequence length="434" mass="46739">MNAPAQLSDVKAAGGVPALMPDQAVDMFTERGFILANRIAKAYASSDAVPAQFRSHNLKKVNGEDIWVENPSAIGNCLVAIEVARAVRMSITAVMQNADMIEGKLRWSGKFVIAAINASGRFTPLRFQMINRGQITAKYKEKVGWNKEARKPIFEDREVEVDDIECIAWALPRGTPEPRLAPEQVRQYAGRMLDLYRDLGMPVIESAPVSMRMVVEEGWFGKSGSKWQTGLRTLMFQYRAGSFFGNIHAPDIVMGMGRTSEEEADIVDVHPDGSFTVQTTTLDNLRGAAQPADEVPRAAQPAAATHGAAAEPEPRAAADQGSRSAAGEDEPREDPPRAANAPADDGQQGGFDFDVEGLVRGIREDIDTAKTAEDLDLARGAISGVPDETVKAELNARAAARMRAITAAAEQAAASTQKPAATSARRQRGPISAD</sequence>
<accession>A0AAE9C778</accession>
<dbReference type="Proteomes" id="UP000828188">
    <property type="component" value="Segment"/>
</dbReference>
<dbReference type="RefSeq" id="YP_010668186.1">
    <property type="nucleotide sequence ID" value="NC_070955.1"/>
</dbReference>
<feature type="region of interest" description="Disordered" evidence="1">
    <location>
        <begin position="410"/>
        <end position="434"/>
    </location>
</feature>
<evidence type="ECO:0000313" key="3">
    <source>
        <dbReference type="Proteomes" id="UP000828188"/>
    </source>
</evidence>
<evidence type="ECO:0008006" key="4">
    <source>
        <dbReference type="Google" id="ProtNLM"/>
    </source>
</evidence>
<feature type="compositionally biased region" description="Low complexity" evidence="1">
    <location>
        <begin position="337"/>
        <end position="352"/>
    </location>
</feature>
<organism evidence="2 3">
    <name type="scientific">Burkholderia phage BgManors32</name>
    <dbReference type="NCBI Taxonomy" id="2894335"/>
    <lineage>
        <taxon>Viruses</taxon>
        <taxon>Duplodnaviria</taxon>
        <taxon>Heunggongvirae</taxon>
        <taxon>Uroviricota</taxon>
        <taxon>Caudoviricetes</taxon>
        <taxon>Bigmanorsvirus</taxon>
        <taxon>Bigmanorsvirus bgmanors32</taxon>
    </lineage>
</organism>
<evidence type="ECO:0000313" key="2">
    <source>
        <dbReference type="EMBL" id="UEW68584.1"/>
    </source>
</evidence>
<feature type="compositionally biased region" description="Low complexity" evidence="1">
    <location>
        <begin position="410"/>
        <end position="424"/>
    </location>
</feature>
<evidence type="ECO:0000256" key="1">
    <source>
        <dbReference type="SAM" id="MobiDB-lite"/>
    </source>
</evidence>
<keyword evidence="3" id="KW-1185">Reference proteome</keyword>
<reference evidence="2" key="1">
    <citation type="submission" date="2021-10" db="EMBL/GenBank/DDBJ databases">
        <authorList>
            <person name="Gelman D."/>
            <person name="Alkalay-Oren S."/>
            <person name="Coppenhagen-Glazer S."/>
            <person name="Hazan R."/>
        </authorList>
    </citation>
    <scope>NUCLEOTIDE SEQUENCE</scope>
</reference>
<proteinExistence type="predicted"/>
<feature type="compositionally biased region" description="Low complexity" evidence="1">
    <location>
        <begin position="297"/>
        <end position="318"/>
    </location>
</feature>
<name>A0AAE9C778_9CAUD</name>
<dbReference type="KEGG" id="vg:77944329"/>
<protein>
    <recommendedName>
        <fullName evidence="4">RecT family protein</fullName>
    </recommendedName>
</protein>